<reference evidence="12" key="1">
    <citation type="journal article" date="2019" name="Mitochondrial DNA Part B Resour">
        <title>Analysis of the complete organellar genomes of the economically valuable kelp Lessonia spicata (Lessoniaceae, Phaeophyceae) from Chile.</title>
        <authorList>
            <person name="Tineo D."/>
            <person name="Rubio K.B."/>
            <person name="Melendez J.B."/>
            <person name="Mendoza J.E."/>
            <person name="Silva J.O."/>
            <person name="Perez J."/>
            <person name="Esquerre E.E."/>
            <person name="Perez-Alania M."/>
            <person name="Fernandez S.L."/>
            <person name="Aguilar S.E."/>
            <person name="Chuquizuta F."/>
            <person name="Olano Y.M."/>
            <person name="Hoyos R.P."/>
            <person name="Veneros J.E."/>
            <person name="Garcia L.M."/>
            <person name="Arakaki N."/>
            <person name="Garcia-Candela E."/>
            <person name="Oliva M."/>
            <person name="Mansilla A."/>
            <person name="Calderon M.S."/>
            <person name="Hughey J.R."/>
            <person name="Bustamante D.E."/>
        </authorList>
    </citation>
    <scope>NUCLEOTIDE SEQUENCE</scope>
</reference>
<evidence type="ECO:0000256" key="1">
    <source>
        <dbReference type="ARBA" id="ARBA00022485"/>
    </source>
</evidence>
<evidence type="ECO:0000256" key="3">
    <source>
        <dbReference type="ARBA" id="ARBA00022723"/>
    </source>
</evidence>
<dbReference type="NCBIfam" id="TIGR01279">
    <property type="entry name" value="DPOR_bchN"/>
    <property type="match status" value="1"/>
</dbReference>
<geneLocation type="plastid" evidence="12"/>
<dbReference type="InterPro" id="IPR000510">
    <property type="entry name" value="Nase/OxRdtase_comp1"/>
</dbReference>
<keyword evidence="3 10" id="KW-0479">Metal-binding</keyword>
<feature type="binding site" evidence="10">
    <location>
        <position position="54"/>
    </location>
    <ligand>
        <name>[4Fe-4S] cluster</name>
        <dbReference type="ChEBI" id="CHEBI:49883"/>
        <note>ligand shared with heterodimeric partner</note>
    </ligand>
</feature>
<feature type="binding site" evidence="10">
    <location>
        <position position="29"/>
    </location>
    <ligand>
        <name>[4Fe-4S] cluster</name>
        <dbReference type="ChEBI" id="CHEBI:49883"/>
        <note>ligand shared with heterodimeric partner</note>
    </ligand>
</feature>
<comment type="catalytic activity">
    <reaction evidence="10">
        <text>chlorophyllide a + oxidized 2[4Fe-4S]-[ferredoxin] + 2 ADP + 2 phosphate = protochlorophyllide a + reduced 2[4Fe-4S]-[ferredoxin] + 2 ATP + 2 H2O</text>
        <dbReference type="Rhea" id="RHEA:28202"/>
        <dbReference type="Rhea" id="RHEA-COMP:10002"/>
        <dbReference type="Rhea" id="RHEA-COMP:10004"/>
        <dbReference type="ChEBI" id="CHEBI:15377"/>
        <dbReference type="ChEBI" id="CHEBI:30616"/>
        <dbReference type="ChEBI" id="CHEBI:33722"/>
        <dbReference type="ChEBI" id="CHEBI:33723"/>
        <dbReference type="ChEBI" id="CHEBI:43474"/>
        <dbReference type="ChEBI" id="CHEBI:83348"/>
        <dbReference type="ChEBI" id="CHEBI:83350"/>
        <dbReference type="ChEBI" id="CHEBI:456216"/>
        <dbReference type="EC" id="1.3.7.7"/>
    </reaction>
</comment>
<keyword evidence="4 10" id="KW-0547">Nucleotide-binding</keyword>
<evidence type="ECO:0000256" key="6">
    <source>
        <dbReference type="ARBA" id="ARBA00023002"/>
    </source>
</evidence>
<dbReference type="InterPro" id="IPR005970">
    <property type="entry name" value="Protochl_reductN"/>
</dbReference>
<dbReference type="GO" id="GO:0005524">
    <property type="term" value="F:ATP binding"/>
    <property type="evidence" value="ECO:0007669"/>
    <property type="project" value="UniProtKB-UniRule"/>
</dbReference>
<dbReference type="AlphaFoldDB" id="A0A516ICR0"/>
<dbReference type="EC" id="1.3.7.7" evidence="10"/>
<protein>
    <recommendedName>
        <fullName evidence="10">Light-independent protochlorophyllide reductase subunit N</fullName>
        <shortName evidence="10">DPOR subunit N</shortName>
        <shortName evidence="10">LI-POR subunit N</shortName>
        <ecNumber evidence="10">1.3.7.7</ecNumber>
    </recommendedName>
</protein>
<organism evidence="12">
    <name type="scientific">Lessonia spicata</name>
    <dbReference type="NCBI Taxonomy" id="1899210"/>
    <lineage>
        <taxon>Eukaryota</taxon>
        <taxon>Sar</taxon>
        <taxon>Stramenopiles</taxon>
        <taxon>Ochrophyta</taxon>
        <taxon>PX clade</taxon>
        <taxon>Phaeophyceae</taxon>
        <taxon>Laminariales</taxon>
        <taxon>Lessoniaceae</taxon>
        <taxon>Lessonia</taxon>
    </lineage>
</organism>
<comment type="similarity">
    <text evidence="10">Belongs to the BchN/ChlN family.</text>
</comment>
<reference evidence="13" key="2">
    <citation type="journal article" date="2021" name="Genome Biol. Evol.">
        <title>Genomic rearrangements and sequence evolution across brown algal organelles.</title>
        <authorList>
            <person name="Starko S."/>
            <person name="Bringloe T.T."/>
            <person name="Gomez M.S."/>
            <person name="Darby H."/>
            <person name="Graham S.W."/>
            <person name="Martone P.T."/>
        </authorList>
    </citation>
    <scope>NUCLEOTIDE SEQUENCE</scope>
</reference>
<dbReference type="UniPathway" id="UPA00670"/>
<keyword evidence="8 10" id="KW-0411">Iron-sulfur</keyword>
<dbReference type="Pfam" id="PF00148">
    <property type="entry name" value="Oxidored_nitro"/>
    <property type="match status" value="1"/>
</dbReference>
<evidence type="ECO:0000256" key="9">
    <source>
        <dbReference type="ARBA" id="ARBA00023171"/>
    </source>
</evidence>
<dbReference type="PIRSF" id="PIRSF000162">
    <property type="entry name" value="P_chlorophyll_rd"/>
    <property type="match status" value="1"/>
</dbReference>
<keyword evidence="7 10" id="KW-0408">Iron</keyword>
<feature type="domain" description="Nitrogenase/oxidoreductase component 1" evidence="11">
    <location>
        <begin position="29"/>
        <end position="432"/>
    </location>
</feature>
<evidence type="ECO:0000259" key="11">
    <source>
        <dbReference type="Pfam" id="PF00148"/>
    </source>
</evidence>
<dbReference type="GO" id="GO:0051539">
    <property type="term" value="F:4 iron, 4 sulfur cluster binding"/>
    <property type="evidence" value="ECO:0007669"/>
    <property type="project" value="UniProtKB-UniRule"/>
</dbReference>
<dbReference type="GO" id="GO:0036068">
    <property type="term" value="P:light-independent chlorophyll biosynthetic process"/>
    <property type="evidence" value="ECO:0007669"/>
    <property type="project" value="UniProtKB-UniPathway"/>
</dbReference>
<keyword evidence="2 10" id="KW-0602">Photosynthesis</keyword>
<evidence type="ECO:0000256" key="4">
    <source>
        <dbReference type="ARBA" id="ARBA00022741"/>
    </source>
</evidence>
<evidence type="ECO:0000256" key="8">
    <source>
        <dbReference type="ARBA" id="ARBA00023014"/>
    </source>
</evidence>
<name>A0A516ICR0_9PHAE</name>
<dbReference type="CDD" id="cd01979">
    <property type="entry name" value="Pchlide_reductase_N"/>
    <property type="match status" value="1"/>
</dbReference>
<keyword evidence="12" id="KW-0934">Plastid</keyword>
<accession>A0A516ICR0</accession>
<dbReference type="GO" id="GO:0019685">
    <property type="term" value="P:photosynthesis, dark reaction"/>
    <property type="evidence" value="ECO:0007669"/>
    <property type="project" value="InterPro"/>
</dbReference>
<dbReference type="HAMAP" id="MF_00352">
    <property type="entry name" value="ChlN_BchN"/>
    <property type="match status" value="1"/>
</dbReference>
<proteinExistence type="inferred from homology"/>
<dbReference type="NCBIfam" id="NF002768">
    <property type="entry name" value="PRK02842.1"/>
    <property type="match status" value="1"/>
</dbReference>
<comment type="cofactor">
    <cofactor evidence="10">
        <name>[4Fe-4S] cluster</name>
        <dbReference type="ChEBI" id="CHEBI:49883"/>
    </cofactor>
    <text evidence="10">Binds 1 [4Fe-4S] cluster per heterodimer. The cluster is bound at the heterodimer interface by residues from both subunits.</text>
</comment>
<dbReference type="EMBL" id="MZ156034">
    <property type="protein sequence ID" value="QWK42686.1"/>
    <property type="molecule type" value="Genomic_DNA"/>
</dbReference>
<dbReference type="PANTHER" id="PTHR39429">
    <property type="entry name" value="LIGHT-INDEPENDENT PROTOCHLOROPHYLLIDE REDUCTASE SUBUNIT N"/>
    <property type="match status" value="1"/>
</dbReference>
<dbReference type="GO" id="GO:0046872">
    <property type="term" value="F:metal ion binding"/>
    <property type="evidence" value="ECO:0007669"/>
    <property type="project" value="UniProtKB-KW"/>
</dbReference>
<keyword evidence="9 10" id="KW-0149">Chlorophyll biosynthesis</keyword>
<dbReference type="GeneID" id="41040239"/>
<evidence type="ECO:0000256" key="5">
    <source>
        <dbReference type="ARBA" id="ARBA00022840"/>
    </source>
</evidence>
<evidence type="ECO:0000256" key="10">
    <source>
        <dbReference type="HAMAP-Rule" id="MF_00352"/>
    </source>
</evidence>
<keyword evidence="5 10" id="KW-0067">ATP-binding</keyword>
<feature type="binding site" evidence="10">
    <location>
        <position position="114"/>
    </location>
    <ligand>
        <name>[4Fe-4S] cluster</name>
        <dbReference type="ChEBI" id="CHEBI:49883"/>
        <note>ligand shared with heterodimeric partner</note>
    </ligand>
</feature>
<evidence type="ECO:0000313" key="12">
    <source>
        <dbReference type="EMBL" id="QDP13913.1"/>
    </source>
</evidence>
<evidence type="ECO:0000256" key="2">
    <source>
        <dbReference type="ARBA" id="ARBA00022531"/>
    </source>
</evidence>
<gene>
    <name evidence="12" type="primary">chlN</name>
</gene>
<dbReference type="SUPFAM" id="SSF53807">
    <property type="entry name" value="Helical backbone' metal receptor"/>
    <property type="match status" value="1"/>
</dbReference>
<sequence length="452" mass="51722">MNQLKHVDNNDLKEKINFECETGNYHTFCPISCVAWLYQKIEDSFFLVIGTKTCGYFLQNALGVMIFAEPRYAMAELEEGDISAQLSDYEELKRLCLQVKRDRNPSVIFWIGTCTTEIIKMDLEGIAPKLEAEISLPIVVARANGLDYAFTQGEDTVLAALAQRPNAKQLEIQLEKVISPDKDYVEHVPLILFGSIPDPVVNQLTLELKKQGIRVSGWLPSKRYTELPLINEGNYVCGVNPYLSRTATTLMRRRKCKLIGAPFPIGPDGTRAWLEKICYVFDIEPKGLQEREDEIWEKLKYYVSLIDGKSVFFMGDNLLEISLARFLIRSGMIVFEIGIPYMDKRYQGAELQLLQKTCKEKNIPIPIIIEKPDNYNQVDRIRDMKPDLVITGMAHANPLEARGINTKWSVEFTFAQIHGFTNAIEVLELVTRPLRRNQKLEKIGSQLYTDRR</sequence>
<dbReference type="Gene3D" id="3.40.50.1980">
    <property type="entry name" value="Nitrogenase molybdenum iron protein domain"/>
    <property type="match status" value="3"/>
</dbReference>
<keyword evidence="1 10" id="KW-0004">4Fe-4S</keyword>
<dbReference type="GO" id="GO:0016636">
    <property type="term" value="F:oxidoreductase activity, acting on the CH-CH group of donors, iron-sulfur protein as acceptor"/>
    <property type="evidence" value="ECO:0007669"/>
    <property type="project" value="UniProtKB-UniRule"/>
</dbReference>
<keyword evidence="6 10" id="KW-0560">Oxidoreductase</keyword>
<evidence type="ECO:0000313" key="13">
    <source>
        <dbReference type="EMBL" id="QWK42686.1"/>
    </source>
</evidence>
<evidence type="ECO:0000256" key="7">
    <source>
        <dbReference type="ARBA" id="ARBA00023004"/>
    </source>
</evidence>
<dbReference type="RefSeq" id="YP_009684089.1">
    <property type="nucleotide sequence ID" value="NC_044182.1"/>
</dbReference>
<dbReference type="GO" id="GO:0016730">
    <property type="term" value="F:oxidoreductase activity, acting on iron-sulfur proteins as donors"/>
    <property type="evidence" value="ECO:0007669"/>
    <property type="project" value="InterPro"/>
</dbReference>
<dbReference type="InterPro" id="IPR050293">
    <property type="entry name" value="LIPOR_BchN/ChlN"/>
</dbReference>
<dbReference type="EMBL" id="MK965908">
    <property type="protein sequence ID" value="QDP13913.1"/>
    <property type="molecule type" value="Genomic_DNA"/>
</dbReference>
<dbReference type="PANTHER" id="PTHR39429:SF3">
    <property type="entry name" value="LIGHT-INDEPENDENT PROTOCHLOROPHYLLIDE REDUCTASE SUBUNIT N"/>
    <property type="match status" value="1"/>
</dbReference>